<accession>A0A0H5Q3R2</accession>
<proteinExistence type="predicted"/>
<protein>
    <submittedName>
        <fullName evidence="1">Uncharacterized protein</fullName>
    </submittedName>
</protein>
<sequence>MRPKNLFFGTRGAFFEMQHNIFFEKKIIVLQFKNCVHGSTRFVRVANSSNVGVGWCPHHCDPLLGGGGQIDQFGGI</sequence>
<dbReference type="EMBL" id="LN853796">
    <property type="protein sequence ID" value="CRY96706.1"/>
    <property type="molecule type" value="Genomic_DNA"/>
</dbReference>
<evidence type="ECO:0000313" key="1">
    <source>
        <dbReference type="EMBL" id="CRY96706.1"/>
    </source>
</evidence>
<organism evidence="1">
    <name type="scientific">uncultured prokaryote</name>
    <dbReference type="NCBI Taxonomy" id="198431"/>
    <lineage>
        <taxon>unclassified sequences</taxon>
        <taxon>environmental samples</taxon>
    </lineage>
</organism>
<reference evidence="1" key="1">
    <citation type="submission" date="2015-06" db="EMBL/GenBank/DDBJ databases">
        <authorList>
            <person name="Joergensen T."/>
        </authorList>
    </citation>
    <scope>NUCLEOTIDE SEQUENCE</scope>
    <source>
        <strain evidence="1">RGFK1223</strain>
    </source>
</reference>
<name>A0A0H5Q3R2_9ZZZZ</name>
<dbReference type="AlphaFoldDB" id="A0A0H5Q3R2"/>
<reference evidence="1" key="2">
    <citation type="submission" date="2015-07" db="EMBL/GenBank/DDBJ databases">
        <title>Plasmids, circular viruses and viroids from rat gut.</title>
        <authorList>
            <person name="Jorgensen T.J."/>
            <person name="Hansen M.A."/>
            <person name="Xu Z."/>
            <person name="Tabak M.A."/>
            <person name="Sorensen S.J."/>
            <person name="Hansen L.H."/>
        </authorList>
    </citation>
    <scope>NUCLEOTIDE SEQUENCE</scope>
    <source>
        <strain evidence="1">RGFK1223</strain>
    </source>
</reference>